<evidence type="ECO:0000313" key="13">
    <source>
        <dbReference type="EMBL" id="NDK88306.1"/>
    </source>
</evidence>
<evidence type="ECO:0000256" key="6">
    <source>
        <dbReference type="ARBA" id="ARBA00022840"/>
    </source>
</evidence>
<dbReference type="PANTHER" id="PTHR30042">
    <property type="entry name" value="POTASSIUM-TRANSPORTING ATPASE C CHAIN"/>
    <property type="match status" value="1"/>
</dbReference>
<evidence type="ECO:0000256" key="2">
    <source>
        <dbReference type="ARBA" id="ARBA00022475"/>
    </source>
</evidence>
<dbReference type="GO" id="GO:0005524">
    <property type="term" value="F:ATP binding"/>
    <property type="evidence" value="ECO:0007669"/>
    <property type="project" value="UniProtKB-UniRule"/>
</dbReference>
<dbReference type="AlphaFoldDB" id="A0A7K3LJ72"/>
<evidence type="ECO:0000256" key="5">
    <source>
        <dbReference type="ARBA" id="ARBA00022741"/>
    </source>
</evidence>
<keyword evidence="4 11" id="KW-0812">Transmembrane</keyword>
<feature type="compositionally biased region" description="Low complexity" evidence="12">
    <location>
        <begin position="85"/>
        <end position="101"/>
    </location>
</feature>
<evidence type="ECO:0000256" key="11">
    <source>
        <dbReference type="HAMAP-Rule" id="MF_00276"/>
    </source>
</evidence>
<feature type="region of interest" description="Disordered" evidence="12">
    <location>
        <begin position="85"/>
        <end position="104"/>
    </location>
</feature>
<keyword evidence="14" id="KW-1185">Reference proteome</keyword>
<dbReference type="GO" id="GO:0008556">
    <property type="term" value="F:P-type potassium transmembrane transporter activity"/>
    <property type="evidence" value="ECO:0007669"/>
    <property type="project" value="InterPro"/>
</dbReference>
<dbReference type="HAMAP" id="MF_00276">
    <property type="entry name" value="KdpC"/>
    <property type="match status" value="1"/>
</dbReference>
<name>A0A7K3LJ72_9ACTN</name>
<dbReference type="Pfam" id="PF02669">
    <property type="entry name" value="KdpC"/>
    <property type="match status" value="1"/>
</dbReference>
<keyword evidence="10 11" id="KW-0472">Membrane</keyword>
<proteinExistence type="inferred from homology"/>
<reference evidence="13 14" key="1">
    <citation type="submission" date="2020-01" db="EMBL/GenBank/DDBJ databases">
        <title>Investigation of new actinobacteria for the biodesulphurisation of diesel fuel.</title>
        <authorList>
            <person name="Athi Narayanan S.M."/>
        </authorList>
    </citation>
    <scope>NUCLEOTIDE SEQUENCE [LARGE SCALE GENOMIC DNA]</scope>
    <source>
        <strain evidence="13 14">213E</strain>
    </source>
</reference>
<comment type="subcellular location">
    <subcellularLocation>
        <location evidence="11">Cell membrane</location>
        <topology evidence="11">Single-pass membrane protein</topology>
    </subcellularLocation>
</comment>
<comment type="subunit">
    <text evidence="11">The system is composed of three essential subunits: KdpA, KdpB and KdpC.</text>
</comment>
<keyword evidence="5 11" id="KW-0547">Nucleotide-binding</keyword>
<dbReference type="Proteomes" id="UP000466307">
    <property type="component" value="Unassembled WGS sequence"/>
</dbReference>
<comment type="caution">
    <text evidence="13">The sequence shown here is derived from an EMBL/GenBank/DDBJ whole genome shotgun (WGS) entry which is preliminary data.</text>
</comment>
<organism evidence="13 14">
    <name type="scientific">Gordonia desulfuricans</name>
    <dbReference type="NCBI Taxonomy" id="89051"/>
    <lineage>
        <taxon>Bacteria</taxon>
        <taxon>Bacillati</taxon>
        <taxon>Actinomycetota</taxon>
        <taxon>Actinomycetes</taxon>
        <taxon>Mycobacteriales</taxon>
        <taxon>Gordoniaceae</taxon>
        <taxon>Gordonia</taxon>
    </lineage>
</organism>
<dbReference type="RefSeq" id="WP_059039359.1">
    <property type="nucleotide sequence ID" value="NZ_JAADZU010000003.1"/>
</dbReference>
<gene>
    <name evidence="11" type="primary">kdpC</name>
    <name evidence="13" type="ORF">GYA93_01715</name>
</gene>
<evidence type="ECO:0000313" key="14">
    <source>
        <dbReference type="Proteomes" id="UP000466307"/>
    </source>
</evidence>
<keyword evidence="7 11" id="KW-0630">Potassium</keyword>
<evidence type="ECO:0000256" key="9">
    <source>
        <dbReference type="ARBA" id="ARBA00023065"/>
    </source>
</evidence>
<comment type="similarity">
    <text evidence="11">Belongs to the KdpC family.</text>
</comment>
<accession>A0A7K3LJ72</accession>
<dbReference type="GO" id="GO:0005886">
    <property type="term" value="C:plasma membrane"/>
    <property type="evidence" value="ECO:0007669"/>
    <property type="project" value="UniProtKB-SubCell"/>
</dbReference>
<keyword evidence="3 11" id="KW-0633">Potassium transport</keyword>
<evidence type="ECO:0000256" key="10">
    <source>
        <dbReference type="ARBA" id="ARBA00023136"/>
    </source>
</evidence>
<keyword evidence="8 11" id="KW-1133">Transmembrane helix</keyword>
<evidence type="ECO:0000256" key="7">
    <source>
        <dbReference type="ARBA" id="ARBA00022958"/>
    </source>
</evidence>
<keyword evidence="9 11" id="KW-0406">Ion transport</keyword>
<keyword evidence="1 11" id="KW-0813">Transport</keyword>
<evidence type="ECO:0000256" key="8">
    <source>
        <dbReference type="ARBA" id="ARBA00022989"/>
    </source>
</evidence>
<dbReference type="EMBL" id="JAADZU010000003">
    <property type="protein sequence ID" value="NDK88306.1"/>
    <property type="molecule type" value="Genomic_DNA"/>
</dbReference>
<dbReference type="PANTHER" id="PTHR30042:SF2">
    <property type="entry name" value="POTASSIUM-TRANSPORTING ATPASE KDPC SUBUNIT"/>
    <property type="match status" value="1"/>
</dbReference>
<evidence type="ECO:0000256" key="3">
    <source>
        <dbReference type="ARBA" id="ARBA00022538"/>
    </source>
</evidence>
<evidence type="ECO:0000256" key="4">
    <source>
        <dbReference type="ARBA" id="ARBA00022692"/>
    </source>
</evidence>
<sequence length="207" mass="20899">MFTLVTGFVRQCGAALAVLVVLTVVLGGAYPAVVWAVSRIDTTSAEGSPVTDVHGCVVGSSLIGVDPQVPAGQPDSFLHARVAGAPGDPMAPGDPAASAASNLGPNSPELAAAITARRMIIARREGVSPAQVPADAVTASGSGLDPDISPAYAALQVPRIARATGRTPAQVQAIIDAHTSGRQWGYLGEPGVDVLEVNLALGHQVCR</sequence>
<dbReference type="InterPro" id="IPR003820">
    <property type="entry name" value="KdpC"/>
</dbReference>
<protein>
    <recommendedName>
        <fullName evidence="11">Potassium-transporting ATPase KdpC subunit</fullName>
    </recommendedName>
    <alternativeName>
        <fullName evidence="11">ATP phosphohydrolase [potassium-transporting] C chain</fullName>
    </alternativeName>
    <alternativeName>
        <fullName evidence="11">Potassium-binding and translocating subunit C</fullName>
    </alternativeName>
    <alternativeName>
        <fullName evidence="11">Potassium-translocating ATPase C chain</fullName>
    </alternativeName>
</protein>
<comment type="function">
    <text evidence="11">Part of the high-affinity ATP-driven potassium transport (or Kdp) system, which catalyzes the hydrolysis of ATP coupled with the electrogenic transport of potassium into the cytoplasm. This subunit acts as a catalytic chaperone that increases the ATP-binding affinity of the ATP-hydrolyzing subunit KdpB by the formation of a transient KdpB/KdpC/ATP ternary complex.</text>
</comment>
<evidence type="ECO:0000256" key="1">
    <source>
        <dbReference type="ARBA" id="ARBA00022448"/>
    </source>
</evidence>
<evidence type="ECO:0000256" key="12">
    <source>
        <dbReference type="SAM" id="MobiDB-lite"/>
    </source>
</evidence>
<keyword evidence="2 11" id="KW-1003">Cell membrane</keyword>
<keyword evidence="6 11" id="KW-0067">ATP-binding</keyword>
<dbReference type="PIRSF" id="PIRSF001296">
    <property type="entry name" value="K_ATPase_KdpC"/>
    <property type="match status" value="1"/>
</dbReference>